<dbReference type="EMBL" id="CM055097">
    <property type="protein sequence ID" value="KAJ7551628.1"/>
    <property type="molecule type" value="Genomic_DNA"/>
</dbReference>
<name>A0ACC2DBK6_DIPCM</name>
<proteinExistence type="predicted"/>
<sequence>MQIKQKTATLAFPHLLRLELASTVIRENLQSMFNPHDCNQKSNRIKQCKDIVIARPVNYKNKRPFPYGPASWKASLHFALAPAQEGSSATASKLHADAAAAGCASSSYY</sequence>
<evidence type="ECO:0000313" key="2">
    <source>
        <dbReference type="Proteomes" id="UP001162992"/>
    </source>
</evidence>
<evidence type="ECO:0000313" key="1">
    <source>
        <dbReference type="EMBL" id="KAJ7551628.1"/>
    </source>
</evidence>
<gene>
    <name evidence="1" type="ORF">O6H91_06G022100</name>
</gene>
<keyword evidence="2" id="KW-1185">Reference proteome</keyword>
<dbReference type="Proteomes" id="UP001162992">
    <property type="component" value="Chromosome 6"/>
</dbReference>
<organism evidence="1 2">
    <name type="scientific">Diphasiastrum complanatum</name>
    <name type="common">Issler's clubmoss</name>
    <name type="synonym">Lycopodium complanatum</name>
    <dbReference type="NCBI Taxonomy" id="34168"/>
    <lineage>
        <taxon>Eukaryota</taxon>
        <taxon>Viridiplantae</taxon>
        <taxon>Streptophyta</taxon>
        <taxon>Embryophyta</taxon>
        <taxon>Tracheophyta</taxon>
        <taxon>Lycopodiopsida</taxon>
        <taxon>Lycopodiales</taxon>
        <taxon>Lycopodiaceae</taxon>
        <taxon>Lycopodioideae</taxon>
        <taxon>Diphasiastrum</taxon>
    </lineage>
</organism>
<accession>A0ACC2DBK6</accession>
<reference evidence="2" key="1">
    <citation type="journal article" date="2024" name="Proc. Natl. Acad. Sci. U.S.A.">
        <title>Extraordinary preservation of gene collinearity over three hundred million years revealed in homosporous lycophytes.</title>
        <authorList>
            <person name="Li C."/>
            <person name="Wickell D."/>
            <person name="Kuo L.Y."/>
            <person name="Chen X."/>
            <person name="Nie B."/>
            <person name="Liao X."/>
            <person name="Peng D."/>
            <person name="Ji J."/>
            <person name="Jenkins J."/>
            <person name="Williams M."/>
            <person name="Shu S."/>
            <person name="Plott C."/>
            <person name="Barry K."/>
            <person name="Rajasekar S."/>
            <person name="Grimwood J."/>
            <person name="Han X."/>
            <person name="Sun S."/>
            <person name="Hou Z."/>
            <person name="He W."/>
            <person name="Dai G."/>
            <person name="Sun C."/>
            <person name="Schmutz J."/>
            <person name="Leebens-Mack J.H."/>
            <person name="Li F.W."/>
            <person name="Wang L."/>
        </authorList>
    </citation>
    <scope>NUCLEOTIDE SEQUENCE [LARGE SCALE GENOMIC DNA]</scope>
    <source>
        <strain evidence="2">cv. PW_Plant_1</strain>
    </source>
</reference>
<protein>
    <submittedName>
        <fullName evidence="1">Uncharacterized protein</fullName>
    </submittedName>
</protein>
<comment type="caution">
    <text evidence="1">The sequence shown here is derived from an EMBL/GenBank/DDBJ whole genome shotgun (WGS) entry which is preliminary data.</text>
</comment>